<dbReference type="Proteomes" id="UP000799777">
    <property type="component" value="Unassembled WGS sequence"/>
</dbReference>
<evidence type="ECO:0000259" key="1">
    <source>
        <dbReference type="Pfam" id="PF20233"/>
    </source>
</evidence>
<name>A0A9P4LMJ8_9PLEO</name>
<dbReference type="PANTHER" id="PTHR35391">
    <property type="entry name" value="C2H2-TYPE DOMAIN-CONTAINING PROTEIN-RELATED"/>
    <property type="match status" value="1"/>
</dbReference>
<feature type="domain" description="DUF6590" evidence="1">
    <location>
        <begin position="1"/>
        <end position="133"/>
    </location>
</feature>
<accession>A0A9P4LMJ8</accession>
<dbReference type="EMBL" id="ML978185">
    <property type="protein sequence ID" value="KAF2030978.1"/>
    <property type="molecule type" value="Genomic_DNA"/>
</dbReference>
<sequence length="147" mass="16393">MLWTEPAGQANPGKTRNSTHYSTAWLGEQAYSELRRFVVVRTKGSFSQCLPIQTYSNRGATKPGLIMADHGVIHTSPVAPNLLPGENITKYSIRVIPTAKEELEPPSRVNYGKAYAVEHNVKVLDIGMVVEGHRYLLEAYYEMAMRG</sequence>
<organism evidence="2 3">
    <name type="scientific">Setomelanomma holmii</name>
    <dbReference type="NCBI Taxonomy" id="210430"/>
    <lineage>
        <taxon>Eukaryota</taxon>
        <taxon>Fungi</taxon>
        <taxon>Dikarya</taxon>
        <taxon>Ascomycota</taxon>
        <taxon>Pezizomycotina</taxon>
        <taxon>Dothideomycetes</taxon>
        <taxon>Pleosporomycetidae</taxon>
        <taxon>Pleosporales</taxon>
        <taxon>Pleosporineae</taxon>
        <taxon>Phaeosphaeriaceae</taxon>
        <taxon>Setomelanomma</taxon>
    </lineage>
</organism>
<evidence type="ECO:0000313" key="3">
    <source>
        <dbReference type="Proteomes" id="UP000799777"/>
    </source>
</evidence>
<protein>
    <recommendedName>
        <fullName evidence="1">DUF6590 domain-containing protein</fullName>
    </recommendedName>
</protein>
<dbReference type="Pfam" id="PF20233">
    <property type="entry name" value="DUF6590"/>
    <property type="match status" value="1"/>
</dbReference>
<evidence type="ECO:0000313" key="2">
    <source>
        <dbReference type="EMBL" id="KAF2030978.1"/>
    </source>
</evidence>
<dbReference type="AlphaFoldDB" id="A0A9P4LMJ8"/>
<dbReference type="InterPro" id="IPR046497">
    <property type="entry name" value="DUF6590"/>
</dbReference>
<gene>
    <name evidence="2" type="ORF">EK21DRAFT_64265</name>
</gene>
<proteinExistence type="predicted"/>
<reference evidence="2" key="1">
    <citation type="journal article" date="2020" name="Stud. Mycol.">
        <title>101 Dothideomycetes genomes: a test case for predicting lifestyles and emergence of pathogens.</title>
        <authorList>
            <person name="Haridas S."/>
            <person name="Albert R."/>
            <person name="Binder M."/>
            <person name="Bloem J."/>
            <person name="Labutti K."/>
            <person name="Salamov A."/>
            <person name="Andreopoulos B."/>
            <person name="Baker S."/>
            <person name="Barry K."/>
            <person name="Bills G."/>
            <person name="Bluhm B."/>
            <person name="Cannon C."/>
            <person name="Castanera R."/>
            <person name="Culley D."/>
            <person name="Daum C."/>
            <person name="Ezra D."/>
            <person name="Gonzalez J."/>
            <person name="Henrissat B."/>
            <person name="Kuo A."/>
            <person name="Liang C."/>
            <person name="Lipzen A."/>
            <person name="Lutzoni F."/>
            <person name="Magnuson J."/>
            <person name="Mondo S."/>
            <person name="Nolan M."/>
            <person name="Ohm R."/>
            <person name="Pangilinan J."/>
            <person name="Park H.-J."/>
            <person name="Ramirez L."/>
            <person name="Alfaro M."/>
            <person name="Sun H."/>
            <person name="Tritt A."/>
            <person name="Yoshinaga Y."/>
            <person name="Zwiers L.-H."/>
            <person name="Turgeon B."/>
            <person name="Goodwin S."/>
            <person name="Spatafora J."/>
            <person name="Crous P."/>
            <person name="Grigoriev I."/>
        </authorList>
    </citation>
    <scope>NUCLEOTIDE SEQUENCE</scope>
    <source>
        <strain evidence="2">CBS 110217</strain>
    </source>
</reference>
<dbReference type="OrthoDB" id="3559580at2759"/>
<keyword evidence="3" id="KW-1185">Reference proteome</keyword>
<comment type="caution">
    <text evidence="2">The sequence shown here is derived from an EMBL/GenBank/DDBJ whole genome shotgun (WGS) entry which is preliminary data.</text>
</comment>
<dbReference type="PANTHER" id="PTHR35391:SF5">
    <property type="entry name" value="DUF6590 DOMAIN-CONTAINING PROTEIN"/>
    <property type="match status" value="1"/>
</dbReference>